<gene>
    <name evidence="2" type="ORF">J2Z81_002176</name>
</gene>
<name>A0ABS4S9L6_9BACI</name>
<accession>A0ABS4S9L6</accession>
<evidence type="ECO:0000256" key="1">
    <source>
        <dbReference type="SAM" id="Phobius"/>
    </source>
</evidence>
<dbReference type="Proteomes" id="UP001519294">
    <property type="component" value="Unassembled WGS sequence"/>
</dbReference>
<keyword evidence="1" id="KW-0812">Transmembrane</keyword>
<comment type="caution">
    <text evidence="2">The sequence shown here is derived from an EMBL/GenBank/DDBJ whole genome shotgun (WGS) entry which is preliminary data.</text>
</comment>
<feature type="transmembrane region" description="Helical" evidence="1">
    <location>
        <begin position="7"/>
        <end position="29"/>
    </location>
</feature>
<evidence type="ECO:0000313" key="3">
    <source>
        <dbReference type="Proteomes" id="UP001519294"/>
    </source>
</evidence>
<evidence type="ECO:0000313" key="2">
    <source>
        <dbReference type="EMBL" id="MBP2258205.1"/>
    </source>
</evidence>
<organism evidence="2 3">
    <name type="scientific">Virgibacillus alimentarius</name>
    <dbReference type="NCBI Taxonomy" id="698769"/>
    <lineage>
        <taxon>Bacteria</taxon>
        <taxon>Bacillati</taxon>
        <taxon>Bacillota</taxon>
        <taxon>Bacilli</taxon>
        <taxon>Bacillales</taxon>
        <taxon>Bacillaceae</taxon>
        <taxon>Virgibacillus</taxon>
    </lineage>
</organism>
<keyword evidence="1" id="KW-1133">Transmembrane helix</keyword>
<reference evidence="2 3" key="1">
    <citation type="submission" date="2021-03" db="EMBL/GenBank/DDBJ databases">
        <title>Genomic Encyclopedia of Type Strains, Phase IV (KMG-IV): sequencing the most valuable type-strain genomes for metagenomic binning, comparative biology and taxonomic classification.</title>
        <authorList>
            <person name="Goeker M."/>
        </authorList>
    </citation>
    <scope>NUCLEOTIDE SEQUENCE [LARGE SCALE GENOMIC DNA]</scope>
    <source>
        <strain evidence="2 3">DSM 25790</strain>
    </source>
</reference>
<dbReference type="InterPro" id="IPR054615">
    <property type="entry name" value="Symport_access"/>
</dbReference>
<keyword evidence="1" id="KW-0472">Membrane</keyword>
<sequence length="39" mass="4168">MLGMEDYVVALAWLATVLSAVGCVLYGIFTWNKGGSDSE</sequence>
<dbReference type="EMBL" id="JAGIKX010000021">
    <property type="protein sequence ID" value="MBP2258205.1"/>
    <property type="molecule type" value="Genomic_DNA"/>
</dbReference>
<protein>
    <submittedName>
        <fullName evidence="2">Uncharacterized protein</fullName>
    </submittedName>
</protein>
<dbReference type="NCBIfam" id="NF045580">
    <property type="entry name" value="symport_access"/>
    <property type="match status" value="1"/>
</dbReference>
<keyword evidence="3" id="KW-1185">Reference proteome</keyword>
<proteinExistence type="predicted"/>